<gene>
    <name evidence="1" type="ORF">Bpfe_010625</name>
</gene>
<sequence>MSAIHSSPGIERFGRLKMARVTYFNPSLYFTFPALSYKSVSLLAHLYAARWLEPRIK</sequence>
<evidence type="ECO:0000313" key="1">
    <source>
        <dbReference type="EMBL" id="KAK0060097.1"/>
    </source>
</evidence>
<dbReference type="EMBL" id="JASAOG010000038">
    <property type="protein sequence ID" value="KAK0060097.1"/>
    <property type="molecule type" value="Genomic_DNA"/>
</dbReference>
<evidence type="ECO:0000313" key="2">
    <source>
        <dbReference type="Proteomes" id="UP001233172"/>
    </source>
</evidence>
<feature type="non-terminal residue" evidence="1">
    <location>
        <position position="57"/>
    </location>
</feature>
<proteinExistence type="predicted"/>
<dbReference type="Proteomes" id="UP001233172">
    <property type="component" value="Unassembled WGS sequence"/>
</dbReference>
<comment type="caution">
    <text evidence="1">The sequence shown here is derived from an EMBL/GenBank/DDBJ whole genome shotgun (WGS) entry which is preliminary data.</text>
</comment>
<accession>A0AAD8BU35</accession>
<name>A0AAD8BU35_BIOPF</name>
<protein>
    <submittedName>
        <fullName evidence="1">Uncharacterized protein</fullName>
    </submittedName>
</protein>
<reference evidence="1" key="2">
    <citation type="submission" date="2023-04" db="EMBL/GenBank/DDBJ databases">
        <authorList>
            <person name="Bu L."/>
            <person name="Lu L."/>
            <person name="Laidemitt M.R."/>
            <person name="Zhang S.M."/>
            <person name="Mutuku M."/>
            <person name="Mkoji G."/>
            <person name="Steinauer M."/>
            <person name="Loker E.S."/>
        </authorList>
    </citation>
    <scope>NUCLEOTIDE SEQUENCE</scope>
    <source>
        <strain evidence="1">KasaAsao</strain>
        <tissue evidence="1">Whole Snail</tissue>
    </source>
</reference>
<keyword evidence="2" id="KW-1185">Reference proteome</keyword>
<dbReference type="AlphaFoldDB" id="A0AAD8BU35"/>
<organism evidence="1 2">
    <name type="scientific">Biomphalaria pfeifferi</name>
    <name type="common">Bloodfluke planorb</name>
    <name type="synonym">Freshwater snail</name>
    <dbReference type="NCBI Taxonomy" id="112525"/>
    <lineage>
        <taxon>Eukaryota</taxon>
        <taxon>Metazoa</taxon>
        <taxon>Spiralia</taxon>
        <taxon>Lophotrochozoa</taxon>
        <taxon>Mollusca</taxon>
        <taxon>Gastropoda</taxon>
        <taxon>Heterobranchia</taxon>
        <taxon>Euthyneura</taxon>
        <taxon>Panpulmonata</taxon>
        <taxon>Hygrophila</taxon>
        <taxon>Lymnaeoidea</taxon>
        <taxon>Planorbidae</taxon>
        <taxon>Biomphalaria</taxon>
    </lineage>
</organism>
<reference evidence="1" key="1">
    <citation type="journal article" date="2023" name="PLoS Negl. Trop. Dis.">
        <title>A genome sequence for Biomphalaria pfeifferi, the major vector snail for the human-infecting parasite Schistosoma mansoni.</title>
        <authorList>
            <person name="Bu L."/>
            <person name="Lu L."/>
            <person name="Laidemitt M.R."/>
            <person name="Zhang S.M."/>
            <person name="Mutuku M."/>
            <person name="Mkoji G."/>
            <person name="Steinauer M."/>
            <person name="Loker E.S."/>
        </authorList>
    </citation>
    <scope>NUCLEOTIDE SEQUENCE</scope>
    <source>
        <strain evidence="1">KasaAsao</strain>
    </source>
</reference>